<dbReference type="Proteomes" id="UP000324222">
    <property type="component" value="Unassembled WGS sequence"/>
</dbReference>
<protein>
    <submittedName>
        <fullName evidence="2">Uncharacterized protein</fullName>
    </submittedName>
</protein>
<feature type="region of interest" description="Disordered" evidence="1">
    <location>
        <begin position="21"/>
        <end position="79"/>
    </location>
</feature>
<reference evidence="2 3" key="1">
    <citation type="submission" date="2019-05" db="EMBL/GenBank/DDBJ databases">
        <title>Another draft genome of Portunus trituberculatus and its Hox gene families provides insights of decapod evolution.</title>
        <authorList>
            <person name="Jeong J.-H."/>
            <person name="Song I."/>
            <person name="Kim S."/>
            <person name="Choi T."/>
            <person name="Kim D."/>
            <person name="Ryu S."/>
            <person name="Kim W."/>
        </authorList>
    </citation>
    <scope>NUCLEOTIDE SEQUENCE [LARGE SCALE GENOMIC DNA]</scope>
    <source>
        <tissue evidence="2">Muscle</tissue>
    </source>
</reference>
<evidence type="ECO:0000313" key="3">
    <source>
        <dbReference type="Proteomes" id="UP000324222"/>
    </source>
</evidence>
<keyword evidence="3" id="KW-1185">Reference proteome</keyword>
<dbReference type="AlphaFoldDB" id="A0A5B7G340"/>
<accession>A0A5B7G340</accession>
<gene>
    <name evidence="2" type="ORF">E2C01_045844</name>
</gene>
<proteinExistence type="predicted"/>
<evidence type="ECO:0000256" key="1">
    <source>
        <dbReference type="SAM" id="MobiDB-lite"/>
    </source>
</evidence>
<feature type="compositionally biased region" description="Basic and acidic residues" evidence="1">
    <location>
        <begin position="134"/>
        <end position="148"/>
    </location>
</feature>
<dbReference type="EMBL" id="VSRR010010554">
    <property type="protein sequence ID" value="MPC51987.1"/>
    <property type="molecule type" value="Genomic_DNA"/>
</dbReference>
<feature type="compositionally biased region" description="Gly residues" evidence="1">
    <location>
        <begin position="61"/>
        <end position="79"/>
    </location>
</feature>
<feature type="compositionally biased region" description="Pro residues" evidence="1">
    <location>
        <begin position="116"/>
        <end position="126"/>
    </location>
</feature>
<evidence type="ECO:0000313" key="2">
    <source>
        <dbReference type="EMBL" id="MPC51987.1"/>
    </source>
</evidence>
<organism evidence="2 3">
    <name type="scientific">Portunus trituberculatus</name>
    <name type="common">Swimming crab</name>
    <name type="synonym">Neptunus trituberculatus</name>
    <dbReference type="NCBI Taxonomy" id="210409"/>
    <lineage>
        <taxon>Eukaryota</taxon>
        <taxon>Metazoa</taxon>
        <taxon>Ecdysozoa</taxon>
        <taxon>Arthropoda</taxon>
        <taxon>Crustacea</taxon>
        <taxon>Multicrustacea</taxon>
        <taxon>Malacostraca</taxon>
        <taxon>Eumalacostraca</taxon>
        <taxon>Eucarida</taxon>
        <taxon>Decapoda</taxon>
        <taxon>Pleocyemata</taxon>
        <taxon>Brachyura</taxon>
        <taxon>Eubrachyura</taxon>
        <taxon>Portunoidea</taxon>
        <taxon>Portunidae</taxon>
        <taxon>Portuninae</taxon>
        <taxon>Portunus</taxon>
    </lineage>
</organism>
<comment type="caution">
    <text evidence="2">The sequence shown here is derived from an EMBL/GenBank/DDBJ whole genome shotgun (WGS) entry which is preliminary data.</text>
</comment>
<feature type="compositionally biased region" description="Polar residues" evidence="1">
    <location>
        <begin position="28"/>
        <end position="40"/>
    </location>
</feature>
<name>A0A5B7G340_PORTR</name>
<feature type="region of interest" description="Disordered" evidence="1">
    <location>
        <begin position="109"/>
        <end position="148"/>
    </location>
</feature>
<sequence length="148" mass="15531">MKFGQYLMTDTPLAVSLSISSPPSCTSQGGTLWQASSPSLTRCRAPANPRPFRLNPSLSSRGGGGRVDQGPGSGRGVGGAVDKLARFTLSHPTCSQQGEARSPRCVALYGSQSPLPLHPGPLPHPLGLPAGRETNQEKTERKKANLKC</sequence>